<dbReference type="Proteomes" id="UP000442694">
    <property type="component" value="Unassembled WGS sequence"/>
</dbReference>
<proteinExistence type="predicted"/>
<dbReference type="AlphaFoldDB" id="A0A833N333"/>
<protein>
    <recommendedName>
        <fullName evidence="4">TolB-like 6-blade propeller-like</fullName>
    </recommendedName>
</protein>
<gene>
    <name evidence="2" type="ORF">GCL57_11630</name>
</gene>
<accession>A0A833N333</accession>
<evidence type="ECO:0000313" key="3">
    <source>
        <dbReference type="Proteomes" id="UP000442694"/>
    </source>
</evidence>
<evidence type="ECO:0000256" key="1">
    <source>
        <dbReference type="SAM" id="SignalP"/>
    </source>
</evidence>
<comment type="caution">
    <text evidence="2">The sequence shown here is derived from an EMBL/GenBank/DDBJ whole genome shotgun (WGS) entry which is preliminary data.</text>
</comment>
<keyword evidence="1" id="KW-0732">Signal</keyword>
<feature type="chain" id="PRO_5032569109" description="TolB-like 6-blade propeller-like" evidence="1">
    <location>
        <begin position="18"/>
        <end position="394"/>
    </location>
</feature>
<feature type="signal peptide" evidence="1">
    <location>
        <begin position="1"/>
        <end position="17"/>
    </location>
</feature>
<organism evidence="2 3">
    <name type="scientific">Fluviispira multicolorata</name>
    <dbReference type="NCBI Taxonomy" id="2654512"/>
    <lineage>
        <taxon>Bacteria</taxon>
        <taxon>Pseudomonadati</taxon>
        <taxon>Bdellovibrionota</taxon>
        <taxon>Oligoflexia</taxon>
        <taxon>Silvanigrellales</taxon>
        <taxon>Silvanigrellaceae</taxon>
        <taxon>Fluviispira</taxon>
    </lineage>
</organism>
<evidence type="ECO:0008006" key="4">
    <source>
        <dbReference type="Google" id="ProtNLM"/>
    </source>
</evidence>
<sequence>MRLHFIALFVLCSLLIAACGTKKQNVVPTINVQSDQIMFTTYDYMNKFVKLYSFDFGTKSIKELNHISGSSDSIAFQTNDRFGDIKDFYLVERFSSEKNSRVTHYNKSERQNQYTSFPMNMKDMIFFNDELISIGYDKGEIIKTDLSLKTKLPLTAIKKLEHTPDEASISDKNINSVLIVNERVFLVSVGSYSKDDKGKSDKFPKIYLLNDELTSVEKSWPIQNCFNAASQQRVIDKSKLLLSCDPNYGMKSDYPSLVLINAAAIDISENLLSSNAEKILNSNSFTSPNIYQVSLSGVSKDKKSIFITEYSSYQVVDKSYWLNLENNVVTQVNNVAEHVFYNKKNDSYIFNCYFIDGKCEKDKFVISKYMDGRNPEFVNAKIYGFFTGFPKVLN</sequence>
<dbReference type="PROSITE" id="PS51257">
    <property type="entry name" value="PROKAR_LIPOPROTEIN"/>
    <property type="match status" value="1"/>
</dbReference>
<name>A0A833N333_9BACT</name>
<reference evidence="2 3" key="1">
    <citation type="submission" date="2019-10" db="EMBL/GenBank/DDBJ databases">
        <title>New genus of Silvanigrellaceae.</title>
        <authorList>
            <person name="Pitt A."/>
            <person name="Hahn M.W."/>
        </authorList>
    </citation>
    <scope>NUCLEOTIDE SEQUENCE [LARGE SCALE GENOMIC DNA]</scope>
    <source>
        <strain evidence="2 3">33A1-SZDP</strain>
    </source>
</reference>
<keyword evidence="3" id="KW-1185">Reference proteome</keyword>
<evidence type="ECO:0000313" key="2">
    <source>
        <dbReference type="EMBL" id="KAB8029180.1"/>
    </source>
</evidence>
<dbReference type="EMBL" id="WFLN01000008">
    <property type="protein sequence ID" value="KAB8029180.1"/>
    <property type="molecule type" value="Genomic_DNA"/>
</dbReference>
<dbReference type="RefSeq" id="WP_152213521.1">
    <property type="nucleotide sequence ID" value="NZ_WFLN01000008.1"/>
</dbReference>